<organism evidence="1">
    <name type="scientific">Campylobacter jejuni</name>
    <dbReference type="NCBI Taxonomy" id="197"/>
    <lineage>
        <taxon>Bacteria</taxon>
        <taxon>Pseudomonadati</taxon>
        <taxon>Campylobacterota</taxon>
        <taxon>Epsilonproteobacteria</taxon>
        <taxon>Campylobacterales</taxon>
        <taxon>Campylobacteraceae</taxon>
        <taxon>Campylobacter</taxon>
    </lineage>
</organism>
<gene>
    <name evidence="1" type="ORF">DUH84_08905</name>
</gene>
<evidence type="ECO:0000313" key="1">
    <source>
        <dbReference type="EMBL" id="EAL7092266.1"/>
    </source>
</evidence>
<feature type="non-terminal residue" evidence="1">
    <location>
        <position position="1"/>
    </location>
</feature>
<dbReference type="AlphaFoldDB" id="A0A5T1VQC1"/>
<sequence>EKIVDVTYNYTPYPFDQLELLKGLLKYPLYTENFPQEEVEKYLSNIKIKNKIDELKLINLREIKKIIYCFNEYFEGLDNEYLKDEYTRVLFVNIIFYCMVNAKLVIKLEDELSTISQKDTDSISKIKNELRLCGMKEDPKNGILNFKPIDGNFIRSFVNVIKKYQKNNFFDFRFSNRYEDKSFVKSEEELISKLFELAQEYKNNKNKISGEDNE</sequence>
<name>A0A5T1VQC1_CAMJU</name>
<protein>
    <submittedName>
        <fullName evidence="1">Uncharacterized protein</fullName>
    </submittedName>
</protein>
<proteinExistence type="predicted"/>
<dbReference type="EMBL" id="AACQNU010000099">
    <property type="protein sequence ID" value="EAL7092266.1"/>
    <property type="molecule type" value="Genomic_DNA"/>
</dbReference>
<reference evidence="1" key="1">
    <citation type="submission" date="2018-07" db="EMBL/GenBank/DDBJ databases">
        <authorList>
            <consortium name="NARMS: The National Antimicrobial Resistance Monitoring System"/>
        </authorList>
    </citation>
    <scope>NUCLEOTIDE SEQUENCE</scope>
    <source>
        <strain evidence="1">FSIS11811530</strain>
    </source>
</reference>
<comment type="caution">
    <text evidence="1">The sequence shown here is derived from an EMBL/GenBank/DDBJ whole genome shotgun (WGS) entry which is preliminary data.</text>
</comment>
<accession>A0A5T1VQC1</accession>